<evidence type="ECO:0000259" key="1">
    <source>
        <dbReference type="Pfam" id="PF13280"/>
    </source>
</evidence>
<dbReference type="InterPro" id="IPR059019">
    <property type="entry name" value="WHD_CapW"/>
</dbReference>
<proteinExistence type="predicted"/>
<dbReference type="Pfam" id="PF13280">
    <property type="entry name" value="WYL"/>
    <property type="match status" value="1"/>
</dbReference>
<dbReference type="InterPro" id="IPR059020">
    <property type="entry name" value="CapW_CTD"/>
</dbReference>
<evidence type="ECO:0000313" key="4">
    <source>
        <dbReference type="EMBL" id="QIK41104.1"/>
    </source>
</evidence>
<feature type="domain" description="DNA-binding transcriptional repressor CapW C-terminal dimerisation" evidence="2">
    <location>
        <begin position="246"/>
        <end position="300"/>
    </location>
</feature>
<dbReference type="RefSeq" id="WP_166191262.1">
    <property type="nucleotide sequence ID" value="NZ_CP049811.1"/>
</dbReference>
<dbReference type="KEGG" id="mon:G8E03_10180"/>
<dbReference type="AlphaFoldDB" id="A0A6G7VM72"/>
<evidence type="ECO:0000259" key="2">
    <source>
        <dbReference type="Pfam" id="PF26107"/>
    </source>
</evidence>
<evidence type="ECO:0008006" key="6">
    <source>
        <dbReference type="Google" id="ProtNLM"/>
    </source>
</evidence>
<keyword evidence="5" id="KW-1185">Reference proteome</keyword>
<dbReference type="Pfam" id="PF26109">
    <property type="entry name" value="WHD_BrxR"/>
    <property type="match status" value="1"/>
</dbReference>
<name>A0A6G7VM72_9RHOB</name>
<dbReference type="InterPro" id="IPR026881">
    <property type="entry name" value="WYL_dom"/>
</dbReference>
<dbReference type="PROSITE" id="PS52050">
    <property type="entry name" value="WYL"/>
    <property type="match status" value="1"/>
</dbReference>
<protein>
    <recommendedName>
        <fullName evidence="6">WYL domain-containing protein</fullName>
    </recommendedName>
</protein>
<dbReference type="Pfam" id="PF26107">
    <property type="entry name" value="BrxR_CTD"/>
    <property type="match status" value="1"/>
</dbReference>
<gene>
    <name evidence="4" type="ORF">G8E03_10180</name>
</gene>
<accession>A0A6G7VM72</accession>
<dbReference type="EMBL" id="CP049811">
    <property type="protein sequence ID" value="QIK41104.1"/>
    <property type="molecule type" value="Genomic_DNA"/>
</dbReference>
<feature type="domain" description="DNA-binding transcriptional repressor CapW winged helix-turn-helix" evidence="3">
    <location>
        <begin position="58"/>
        <end position="126"/>
    </location>
</feature>
<sequence>MILLKAQPHELPPQVQICRMKYPHEINPLSIRTVSVWTSLQESSITRHMSLEDLKHAQRERILFLDQCLTWRGQANRRDVMERFDISMAQAAVDFRTYLSLTGTPPVYDTAEKAYFSTSNHSPLTNAGPEQVFELLDSKTTSLSACIPLPNRVMDHTVVSQLYRAMMAERDIQITYTSMTTGLSDPQWISPVRFHFDGEAIHLRAWSYKHNTHRDYLPIRITKQSEAETRERPSHLPFDTDWHSNVRLWIRPHSSLSDAQARVVRREYGFQEETHITVKTRRALAFYVVRRWRLNENNARLELDMIEELDS</sequence>
<feature type="domain" description="WYL" evidence="1">
    <location>
        <begin position="158"/>
        <end position="221"/>
    </location>
</feature>
<organism evidence="4 5">
    <name type="scientific">Pontivivens nitratireducens</name>
    <dbReference type="NCBI Taxonomy" id="2758038"/>
    <lineage>
        <taxon>Bacteria</taxon>
        <taxon>Pseudomonadati</taxon>
        <taxon>Pseudomonadota</taxon>
        <taxon>Alphaproteobacteria</taxon>
        <taxon>Rhodobacterales</taxon>
        <taxon>Paracoccaceae</taxon>
        <taxon>Pontivivens</taxon>
    </lineage>
</organism>
<dbReference type="Proteomes" id="UP000500791">
    <property type="component" value="Chromosome"/>
</dbReference>
<reference evidence="4 5" key="1">
    <citation type="submission" date="2020-03" db="EMBL/GenBank/DDBJ databases">
        <title>Complete genome sequence of Monaibacterium sp. ALG8 with diverse plasmids.</title>
        <authorList>
            <person name="Sun C."/>
        </authorList>
    </citation>
    <scope>NUCLEOTIDE SEQUENCE [LARGE SCALE GENOMIC DNA]</scope>
    <source>
        <strain evidence="4 5">ALG8</strain>
    </source>
</reference>
<evidence type="ECO:0000259" key="3">
    <source>
        <dbReference type="Pfam" id="PF26109"/>
    </source>
</evidence>
<evidence type="ECO:0000313" key="5">
    <source>
        <dbReference type="Proteomes" id="UP000500791"/>
    </source>
</evidence>